<gene>
    <name evidence="2" type="ORF">QUF54_09140</name>
</gene>
<name>A0ABT7VV97_9GAMM</name>
<sequence length="250" mass="28988">RDQLQDGSFGPEMVVIPAGQFRMGDVQEGGYKDEQPVHWTSVNHFAMGRYEVTFEEYDHFAEATGREKPDDQDCGRGKRPVMNVSWYDANAYAAWLSEQTGKQYRLPTETEWEYAARANTESQYWWDNEIGIKRANCDGWQSQWDNKKTAPVGSFSANAFGLYDTVGNLWEWTCSKYESQYTGKEEECINDDNNQSDRVIRGGSLFNKPRDVRTANRNWIRPSVRYYGYGFRLVLVFQKKSSVPLKNDIK</sequence>
<evidence type="ECO:0000313" key="2">
    <source>
        <dbReference type="EMBL" id="MDM8563504.1"/>
    </source>
</evidence>
<dbReference type="PANTHER" id="PTHR23150">
    <property type="entry name" value="SULFATASE MODIFYING FACTOR 1, 2"/>
    <property type="match status" value="1"/>
</dbReference>
<evidence type="ECO:0000259" key="1">
    <source>
        <dbReference type="Pfam" id="PF03781"/>
    </source>
</evidence>
<protein>
    <submittedName>
        <fullName evidence="2">Formylglycine-generating enzyme family protein</fullName>
    </submittedName>
</protein>
<dbReference type="EMBL" id="JAUCGM010000680">
    <property type="protein sequence ID" value="MDM8563504.1"/>
    <property type="molecule type" value="Genomic_DNA"/>
</dbReference>
<feature type="domain" description="Sulfatase-modifying factor enzyme-like" evidence="1">
    <location>
        <begin position="11"/>
        <end position="234"/>
    </location>
</feature>
<dbReference type="InterPro" id="IPR051043">
    <property type="entry name" value="Sulfatase_Mod_Factor_Kinase"/>
</dbReference>
<dbReference type="Proteomes" id="UP001171945">
    <property type="component" value="Unassembled WGS sequence"/>
</dbReference>
<accession>A0ABT7VV97</accession>
<evidence type="ECO:0000313" key="3">
    <source>
        <dbReference type="Proteomes" id="UP001171945"/>
    </source>
</evidence>
<organism evidence="2 3">
    <name type="scientific">Candidatus Marithioploca araucensis</name>
    <dbReference type="NCBI Taxonomy" id="70273"/>
    <lineage>
        <taxon>Bacteria</taxon>
        <taxon>Pseudomonadati</taxon>
        <taxon>Pseudomonadota</taxon>
        <taxon>Gammaproteobacteria</taxon>
        <taxon>Thiotrichales</taxon>
        <taxon>Thiotrichaceae</taxon>
        <taxon>Candidatus Marithioploca</taxon>
    </lineage>
</organism>
<keyword evidence="3" id="KW-1185">Reference proteome</keyword>
<reference evidence="2" key="1">
    <citation type="submission" date="2023-06" db="EMBL/GenBank/DDBJ databases">
        <title>Uncultivated large filamentous bacteria from sulfidic sediments reveal new species and different genomic features in energy metabolism and defense.</title>
        <authorList>
            <person name="Fonseca A."/>
        </authorList>
    </citation>
    <scope>NUCLEOTIDE SEQUENCE</scope>
    <source>
        <strain evidence="2">HSG4</strain>
    </source>
</reference>
<dbReference type="Pfam" id="PF03781">
    <property type="entry name" value="FGE-sulfatase"/>
    <property type="match status" value="1"/>
</dbReference>
<dbReference type="PANTHER" id="PTHR23150:SF35">
    <property type="entry name" value="BLL6746 PROTEIN"/>
    <property type="match status" value="1"/>
</dbReference>
<feature type="non-terminal residue" evidence="2">
    <location>
        <position position="1"/>
    </location>
</feature>
<comment type="caution">
    <text evidence="2">The sequence shown here is derived from an EMBL/GenBank/DDBJ whole genome shotgun (WGS) entry which is preliminary data.</text>
</comment>
<dbReference type="Gene3D" id="3.90.1580.10">
    <property type="entry name" value="paralog of FGE (formylglycine-generating enzyme)"/>
    <property type="match status" value="1"/>
</dbReference>
<dbReference type="InterPro" id="IPR042095">
    <property type="entry name" value="SUMF_sf"/>
</dbReference>
<dbReference type="InterPro" id="IPR005532">
    <property type="entry name" value="SUMF_dom"/>
</dbReference>
<dbReference type="SUPFAM" id="SSF56436">
    <property type="entry name" value="C-type lectin-like"/>
    <property type="match status" value="1"/>
</dbReference>
<dbReference type="InterPro" id="IPR016187">
    <property type="entry name" value="CTDL_fold"/>
</dbReference>
<proteinExistence type="predicted"/>